<dbReference type="Pfam" id="PF05000">
    <property type="entry name" value="RNA_pol_Rpb1_4"/>
    <property type="match status" value="1"/>
</dbReference>
<dbReference type="Gene3D" id="2.40.50.100">
    <property type="match status" value="3"/>
</dbReference>
<evidence type="ECO:0000256" key="6">
    <source>
        <dbReference type="ARBA" id="ARBA00048552"/>
    </source>
</evidence>
<evidence type="ECO:0000256" key="1">
    <source>
        <dbReference type="ARBA" id="ARBA00022478"/>
    </source>
</evidence>
<dbReference type="Gene3D" id="1.10.40.90">
    <property type="match status" value="1"/>
</dbReference>
<dbReference type="Proteomes" id="UP000177187">
    <property type="component" value="Unassembled WGS sequence"/>
</dbReference>
<keyword evidence="4 7" id="KW-0479">Metal-binding</keyword>
<sequence length="1409" mass="157483">MSYTAISPFQPAKTARFNKIRITMASPETIRSWSNGEVKKAETINYRTLRAEKDGLFCERIFGPTRDWECFCGKYKRVKNKGVICDRCGVEVTLAKVRRERLGHIELEVPVAHIWYVKGTPSRVATLLNISTRDLERVLYYESYIVTDPGSTPLSYKQLLTEEQYQKARAAFSYDFEADMGAGVIREMLTAIDLEDLVTDLRSELEAASSKQARHSILKRLAISEAFRKSGNRPEWMILDVIPVIPPELRPLVPLDGGRFATSDLNDLYRSVIHRNNRLRRLKELSAPAVILRNEKRMLQEAVDALFDNGRRGRAVRGSGNRPLKSLSHTVKGKMGRFRQNLLGKRVDYSGRSVIVVGPELKLHQCGVPKRMALELFRPFVIMRLEQAGIVHTVKSARKLLDQVSPEVWDILEEIIQDHPVILNRAPTLHRLGIQAFQPVLVEGEAIRIHPLVCTAFNADFDGDQMAVHVPLSVESQLESRLLMLSTHNILSPANGSALATPTKDMVLGVYYMTKPKLERTPPQKCRRFPNIDAVKLGYDLGMLDLHEDVLVRRDPDWQVLPEDLSGKGWVYTTVGIVLFNQLLPARMRWESRLMKKSAVTKLVGECFKHYGEDLTVELLDNLKWAGFRFATQSGLTVGVDDMVIPEEKPVIIHKTEEAVKRVARDYKKGEISNGERYNMVIDAWTDATDHVADQMFLTLSHNHGGYNPIFMMADSGARGSRQQIRQLAGMRGLMAKPQKKVTGSIGEIIEEPILANFRDGLSVLEYFISTHGARKGLADTALKTADAGYLTRRLVDVAQDTIVTLHDCETIRGIDIEALHEGDEIIEPLSDRILGRVVLDDIYHPVTNEVLAHSGELLGEEKALLIEDSGLERVKIRSVLTCEAEHGVCALCYGANLATGKLVDIGEAVGVISAQSIGEPGTQLTLRTFHIGGTASRIIQQTHAEARRPGRVELHNLDTLVNQEGHRLANSRNGHIVLYDDEGNELIKYDVPYGAEVRIENDQQVKRGDILLAWEPYTSPILSTIEGVVEFVDILDGVTMAEELDESSERIQRVITEYKDKKLHPQILVHGEKDKEEVYSVPIGAYLLSHDSEEVKAGDVLAKIPLEWGKTSDITGGLPRVVELLEARKPKNPATITEIDGRISFGQPKKGKRSIKATNEVDEREYLVPFGKHVIVFEGDEVQAGDPLTEGDINPHDLLAVKGSTVVQEYLVNQIQEVYRLQGVSINDKHMEVIVRKMLRRVQIDDIGDTRFLPGELVDRHAYRDENRAVIEEGGRPATAHPVLQGITKASLSTVSFLSASSFQDTTRVLAEAAVAGKRDFLRGLKENVLVGRLIPAGTGLHSEEVYDAAAEVRYHEPQDEVDKAPGGTALQFEVFDGSVGEPVEEETEVEEKEGEPEVPEEELEEQD</sequence>
<name>A0A1F5FHJ1_9BACT</name>
<feature type="binding site" evidence="7">
    <location>
        <position position="85"/>
    </location>
    <ligand>
        <name>Zn(2+)</name>
        <dbReference type="ChEBI" id="CHEBI:29105"/>
        <label>1</label>
    </ligand>
</feature>
<feature type="domain" description="RNA polymerase N-terminal" evidence="10">
    <location>
        <begin position="235"/>
        <end position="514"/>
    </location>
</feature>
<dbReference type="SMART" id="SM00663">
    <property type="entry name" value="RPOLA_N"/>
    <property type="match status" value="1"/>
</dbReference>
<feature type="binding site" evidence="7">
    <location>
        <position position="893"/>
    </location>
    <ligand>
        <name>Zn(2+)</name>
        <dbReference type="ChEBI" id="CHEBI:29105"/>
        <label>2</label>
    </ligand>
</feature>
<evidence type="ECO:0000256" key="7">
    <source>
        <dbReference type="HAMAP-Rule" id="MF_01322"/>
    </source>
</evidence>
<dbReference type="CDD" id="cd01609">
    <property type="entry name" value="RNAP_beta'_N"/>
    <property type="match status" value="1"/>
</dbReference>
<feature type="binding site" evidence="7">
    <location>
        <position position="460"/>
    </location>
    <ligand>
        <name>Mg(2+)</name>
        <dbReference type="ChEBI" id="CHEBI:18420"/>
    </ligand>
</feature>
<dbReference type="Gene3D" id="1.10.1790.20">
    <property type="match status" value="1"/>
</dbReference>
<feature type="binding site" evidence="7">
    <location>
        <position position="462"/>
    </location>
    <ligand>
        <name>Mg(2+)</name>
        <dbReference type="ChEBI" id="CHEBI:18420"/>
    </ligand>
</feature>
<dbReference type="CDD" id="cd02655">
    <property type="entry name" value="RNAP_beta'_C"/>
    <property type="match status" value="1"/>
</dbReference>
<comment type="caution">
    <text evidence="11">The sequence shown here is derived from an EMBL/GenBank/DDBJ whole genome shotgun (WGS) entry which is preliminary data.</text>
</comment>
<dbReference type="InterPro" id="IPR007080">
    <property type="entry name" value="RNA_pol_Rpb1_1"/>
</dbReference>
<comment type="cofactor">
    <cofactor evidence="7">
        <name>Mg(2+)</name>
        <dbReference type="ChEBI" id="CHEBI:18420"/>
    </cofactor>
    <text evidence="7">Binds 1 Mg(2+) ion per subunit.</text>
</comment>
<dbReference type="Pfam" id="PF04983">
    <property type="entry name" value="RNA_pol_Rpb1_3"/>
    <property type="match status" value="1"/>
</dbReference>
<dbReference type="EC" id="2.7.7.6" evidence="7"/>
<dbReference type="STRING" id="1817816.A2Y64_06650"/>
<keyword evidence="5 7" id="KW-0804">Transcription</keyword>
<gene>
    <name evidence="7" type="primary">rpoC</name>
    <name evidence="11" type="ORF">A2Y64_06650</name>
</gene>
<dbReference type="Pfam" id="PF00623">
    <property type="entry name" value="RNA_pol_Rpb1_2"/>
    <property type="match status" value="2"/>
</dbReference>
<dbReference type="Gene3D" id="1.10.132.30">
    <property type="match status" value="1"/>
</dbReference>
<comment type="function">
    <text evidence="7 8">DNA-dependent RNA polymerase catalyzes the transcription of DNA into RNA using the four ribonucleoside triphosphates as substrates.</text>
</comment>
<evidence type="ECO:0000256" key="8">
    <source>
        <dbReference type="RuleBase" id="RU004279"/>
    </source>
</evidence>
<feature type="binding site" evidence="7">
    <location>
        <position position="809"/>
    </location>
    <ligand>
        <name>Zn(2+)</name>
        <dbReference type="ChEBI" id="CHEBI:29105"/>
        <label>2</label>
    </ligand>
</feature>
<evidence type="ECO:0000256" key="3">
    <source>
        <dbReference type="ARBA" id="ARBA00022695"/>
    </source>
</evidence>
<keyword evidence="7" id="KW-0460">Magnesium</keyword>
<dbReference type="InterPro" id="IPR007066">
    <property type="entry name" value="RNA_pol_Rpb1_3"/>
</dbReference>
<feature type="binding site" evidence="7">
    <location>
        <position position="883"/>
    </location>
    <ligand>
        <name>Zn(2+)</name>
        <dbReference type="ChEBI" id="CHEBI:29105"/>
        <label>2</label>
    </ligand>
</feature>
<dbReference type="GO" id="GO:0000428">
    <property type="term" value="C:DNA-directed RNA polymerase complex"/>
    <property type="evidence" value="ECO:0007669"/>
    <property type="project" value="UniProtKB-KW"/>
</dbReference>
<dbReference type="NCBIfam" id="TIGR02386">
    <property type="entry name" value="rpoC_TIGR"/>
    <property type="match status" value="1"/>
</dbReference>
<feature type="binding site" evidence="7">
    <location>
        <position position="88"/>
    </location>
    <ligand>
        <name>Zn(2+)</name>
        <dbReference type="ChEBI" id="CHEBI:29105"/>
        <label>1</label>
    </ligand>
</feature>
<evidence type="ECO:0000256" key="9">
    <source>
        <dbReference type="SAM" id="MobiDB-lite"/>
    </source>
</evidence>
<feature type="binding site" evidence="7">
    <location>
        <position position="72"/>
    </location>
    <ligand>
        <name>Zn(2+)</name>
        <dbReference type="ChEBI" id="CHEBI:29105"/>
        <label>1</label>
    </ligand>
</feature>
<keyword evidence="1 7" id="KW-0240">DNA-directed RNA polymerase</keyword>
<dbReference type="GO" id="GO:0008270">
    <property type="term" value="F:zinc ion binding"/>
    <property type="evidence" value="ECO:0007669"/>
    <property type="project" value="UniProtKB-UniRule"/>
</dbReference>
<dbReference type="InterPro" id="IPR007081">
    <property type="entry name" value="RNA_pol_Rpb1_5"/>
</dbReference>
<dbReference type="InterPro" id="IPR000722">
    <property type="entry name" value="RNA_pol_asu"/>
</dbReference>
<dbReference type="InterPro" id="IPR042102">
    <property type="entry name" value="RNA_pol_Rpb1_3_sf"/>
</dbReference>
<keyword evidence="2 7" id="KW-0808">Transferase</keyword>
<dbReference type="GO" id="GO:0003899">
    <property type="term" value="F:DNA-directed RNA polymerase activity"/>
    <property type="evidence" value="ECO:0007669"/>
    <property type="project" value="UniProtKB-UniRule"/>
</dbReference>
<dbReference type="Gene3D" id="1.10.150.390">
    <property type="match status" value="1"/>
</dbReference>
<comment type="subunit">
    <text evidence="7">The RNAP catalytic core consists of 2 alpha, 1 beta, 1 beta' and 1 omega subunit. When a sigma factor is associated with the core the holoenzyme is formed, which can initiate transcription.</text>
</comment>
<feature type="compositionally biased region" description="Acidic residues" evidence="9">
    <location>
        <begin position="1384"/>
        <end position="1409"/>
    </location>
</feature>
<keyword evidence="7" id="KW-0862">Zinc</keyword>
<dbReference type="InterPro" id="IPR038120">
    <property type="entry name" value="Rpb1_funnel_sf"/>
</dbReference>
<dbReference type="PANTHER" id="PTHR19376">
    <property type="entry name" value="DNA-DIRECTED RNA POLYMERASE"/>
    <property type="match status" value="1"/>
</dbReference>
<evidence type="ECO:0000313" key="11">
    <source>
        <dbReference type="EMBL" id="OGD79061.1"/>
    </source>
</evidence>
<dbReference type="HAMAP" id="MF_01322">
    <property type="entry name" value="RNApol_bact_RpoC"/>
    <property type="match status" value="1"/>
</dbReference>
<dbReference type="PANTHER" id="PTHR19376:SF54">
    <property type="entry name" value="DNA-DIRECTED RNA POLYMERASE SUBUNIT BETA"/>
    <property type="match status" value="1"/>
</dbReference>
<comment type="cofactor">
    <cofactor evidence="7">
        <name>Zn(2+)</name>
        <dbReference type="ChEBI" id="CHEBI:29105"/>
    </cofactor>
    <text evidence="7">Binds 2 Zn(2+) ions per subunit.</text>
</comment>
<dbReference type="EMBL" id="MFAF01000016">
    <property type="protein sequence ID" value="OGD79061.1"/>
    <property type="molecule type" value="Genomic_DNA"/>
</dbReference>
<evidence type="ECO:0000313" key="12">
    <source>
        <dbReference type="Proteomes" id="UP000177187"/>
    </source>
</evidence>
<evidence type="ECO:0000259" key="10">
    <source>
        <dbReference type="SMART" id="SM00663"/>
    </source>
</evidence>
<comment type="similarity">
    <text evidence="7 8">Belongs to the RNA polymerase beta' chain family.</text>
</comment>
<dbReference type="GO" id="GO:0006351">
    <property type="term" value="P:DNA-templated transcription"/>
    <property type="evidence" value="ECO:0007669"/>
    <property type="project" value="UniProtKB-UniRule"/>
</dbReference>
<dbReference type="InterPro" id="IPR044893">
    <property type="entry name" value="RNA_pol_Rpb1_clamp_domain"/>
</dbReference>
<evidence type="ECO:0000256" key="5">
    <source>
        <dbReference type="ARBA" id="ARBA00023163"/>
    </source>
</evidence>
<dbReference type="Gene3D" id="1.10.274.100">
    <property type="entry name" value="RNA polymerase Rpb1, domain 3"/>
    <property type="match status" value="2"/>
</dbReference>
<keyword evidence="3 7" id="KW-0548">Nucleotidyltransferase</keyword>
<dbReference type="InterPro" id="IPR007083">
    <property type="entry name" value="RNA_pol_Rpb1_4"/>
</dbReference>
<dbReference type="Gene3D" id="2.40.40.20">
    <property type="match status" value="1"/>
</dbReference>
<comment type="catalytic activity">
    <reaction evidence="6 7 8">
        <text>RNA(n) + a ribonucleoside 5'-triphosphate = RNA(n+1) + diphosphate</text>
        <dbReference type="Rhea" id="RHEA:21248"/>
        <dbReference type="Rhea" id="RHEA-COMP:14527"/>
        <dbReference type="Rhea" id="RHEA-COMP:17342"/>
        <dbReference type="ChEBI" id="CHEBI:33019"/>
        <dbReference type="ChEBI" id="CHEBI:61557"/>
        <dbReference type="ChEBI" id="CHEBI:140395"/>
        <dbReference type="EC" id="2.7.7.6"/>
    </reaction>
</comment>
<feature type="region of interest" description="Disordered" evidence="9">
    <location>
        <begin position="1376"/>
        <end position="1409"/>
    </location>
</feature>
<protein>
    <recommendedName>
        <fullName evidence="7">DNA-directed RNA polymerase subunit beta'</fullName>
        <shortName evidence="7">RNAP subunit beta'</shortName>
        <ecNumber evidence="7">2.7.7.6</ecNumber>
    </recommendedName>
    <alternativeName>
        <fullName evidence="7">RNA polymerase subunit beta'</fullName>
    </alternativeName>
    <alternativeName>
        <fullName evidence="7">Transcriptase subunit beta'</fullName>
    </alternativeName>
</protein>
<accession>A0A1F5FHJ1</accession>
<dbReference type="Pfam" id="PF04998">
    <property type="entry name" value="RNA_pol_Rpb1_5"/>
    <property type="match status" value="1"/>
</dbReference>
<dbReference type="InterPro" id="IPR045867">
    <property type="entry name" value="DNA-dir_RpoC_beta_prime"/>
</dbReference>
<dbReference type="InterPro" id="IPR006592">
    <property type="entry name" value="RNA_pol_N"/>
</dbReference>
<dbReference type="GO" id="GO:0003677">
    <property type="term" value="F:DNA binding"/>
    <property type="evidence" value="ECO:0007669"/>
    <property type="project" value="UniProtKB-UniRule"/>
</dbReference>
<evidence type="ECO:0000256" key="2">
    <source>
        <dbReference type="ARBA" id="ARBA00022679"/>
    </source>
</evidence>
<reference evidence="11 12" key="1">
    <citation type="journal article" date="2016" name="Nat. Commun.">
        <title>Thousands of microbial genomes shed light on interconnected biogeochemical processes in an aquifer system.</title>
        <authorList>
            <person name="Anantharaman K."/>
            <person name="Brown C.T."/>
            <person name="Hug L.A."/>
            <person name="Sharon I."/>
            <person name="Castelle C.J."/>
            <person name="Probst A.J."/>
            <person name="Thomas B.C."/>
            <person name="Singh A."/>
            <person name="Wilkins M.J."/>
            <person name="Karaoz U."/>
            <person name="Brodie E.L."/>
            <person name="Williams K.H."/>
            <person name="Hubbard S.S."/>
            <person name="Banfield J.F."/>
        </authorList>
    </citation>
    <scope>NUCLEOTIDE SEQUENCE [LARGE SCALE GENOMIC DNA]</scope>
</reference>
<feature type="binding site" evidence="7">
    <location>
        <position position="464"/>
    </location>
    <ligand>
        <name>Mg(2+)</name>
        <dbReference type="ChEBI" id="CHEBI:18420"/>
    </ligand>
</feature>
<proteinExistence type="inferred from homology"/>
<dbReference type="InterPro" id="IPR012754">
    <property type="entry name" value="DNA-dir_RpoC_beta_prime_bact"/>
</dbReference>
<dbReference type="GO" id="GO:0000287">
    <property type="term" value="F:magnesium ion binding"/>
    <property type="evidence" value="ECO:0007669"/>
    <property type="project" value="UniProtKB-UniRule"/>
</dbReference>
<dbReference type="SUPFAM" id="SSF64484">
    <property type="entry name" value="beta and beta-prime subunits of DNA dependent RNA-polymerase"/>
    <property type="match status" value="1"/>
</dbReference>
<evidence type="ECO:0000256" key="4">
    <source>
        <dbReference type="ARBA" id="ARBA00022723"/>
    </source>
</evidence>
<dbReference type="Pfam" id="PF04997">
    <property type="entry name" value="RNA_pol_Rpb1_1"/>
    <property type="match status" value="1"/>
</dbReference>
<feature type="binding site" evidence="7">
    <location>
        <position position="70"/>
    </location>
    <ligand>
        <name>Zn(2+)</name>
        <dbReference type="ChEBI" id="CHEBI:29105"/>
        <label>1</label>
    </ligand>
</feature>
<dbReference type="Gene3D" id="4.10.860.120">
    <property type="entry name" value="RNA polymerase II, clamp domain"/>
    <property type="match status" value="1"/>
</dbReference>
<feature type="binding site" evidence="7">
    <location>
        <position position="890"/>
    </location>
    <ligand>
        <name>Zn(2+)</name>
        <dbReference type="ChEBI" id="CHEBI:29105"/>
        <label>2</label>
    </ligand>
</feature>
<organism evidence="11 12">
    <name type="scientific">Candidatus Coatesbacteria bacterium RBG_13_66_14</name>
    <dbReference type="NCBI Taxonomy" id="1817816"/>
    <lineage>
        <taxon>Bacteria</taxon>
        <taxon>Candidatus Coatesiibacteriota</taxon>
    </lineage>
</organism>